<comment type="similarity">
    <text evidence="1">Belongs to the PPR family. P subfamily.</text>
</comment>
<dbReference type="Gene3D" id="1.25.40.10">
    <property type="entry name" value="Tetratricopeptide repeat domain"/>
    <property type="match status" value="1"/>
</dbReference>
<dbReference type="OrthoDB" id="1717827at2759"/>
<reference evidence="4" key="1">
    <citation type="submission" date="2019-07" db="EMBL/GenBank/DDBJ databases">
        <authorList>
            <person name="Dittberner H."/>
        </authorList>
    </citation>
    <scope>NUCLEOTIDE SEQUENCE [LARGE SCALE GENOMIC DNA]</scope>
</reference>
<dbReference type="PROSITE" id="PS51375">
    <property type="entry name" value="PPR"/>
    <property type="match status" value="1"/>
</dbReference>
<dbReference type="PANTHER" id="PTHR45717">
    <property type="entry name" value="OS12G0527900 PROTEIN"/>
    <property type="match status" value="1"/>
</dbReference>
<sequence>MYDLELVDNTSPFDNMMDLYLRLGKPEKVFPLVVAMKQRNIFPYSLWMQSCGSLNDLDGAEKILDEMNTDREDRSSWDAFANLEPVFTVKRNRH</sequence>
<keyword evidence="2" id="KW-0677">Repeat</keyword>
<proteinExistence type="inferred from homology"/>
<dbReference type="Pfam" id="PF01535">
    <property type="entry name" value="PPR"/>
    <property type="match status" value="2"/>
</dbReference>
<dbReference type="GO" id="GO:0005739">
    <property type="term" value="C:mitochondrion"/>
    <property type="evidence" value="ECO:0007669"/>
    <property type="project" value="TreeGrafter"/>
</dbReference>
<dbReference type="PANTHER" id="PTHR45717:SF8">
    <property type="entry name" value="OS01G0301000 PROTEIN"/>
    <property type="match status" value="1"/>
</dbReference>
<evidence type="ECO:0000313" key="5">
    <source>
        <dbReference type="Proteomes" id="UP000489600"/>
    </source>
</evidence>
<organism evidence="4 5">
    <name type="scientific">Arabis nemorensis</name>
    <dbReference type="NCBI Taxonomy" id="586526"/>
    <lineage>
        <taxon>Eukaryota</taxon>
        <taxon>Viridiplantae</taxon>
        <taxon>Streptophyta</taxon>
        <taxon>Embryophyta</taxon>
        <taxon>Tracheophyta</taxon>
        <taxon>Spermatophyta</taxon>
        <taxon>Magnoliopsida</taxon>
        <taxon>eudicotyledons</taxon>
        <taxon>Gunneridae</taxon>
        <taxon>Pentapetalae</taxon>
        <taxon>rosids</taxon>
        <taxon>malvids</taxon>
        <taxon>Brassicales</taxon>
        <taxon>Brassicaceae</taxon>
        <taxon>Arabideae</taxon>
        <taxon>Arabis</taxon>
    </lineage>
</organism>
<protein>
    <recommendedName>
        <fullName evidence="6">Pentacotripeptide-repeat region of PRORP domain-containing protein</fullName>
    </recommendedName>
</protein>
<dbReference type="InterPro" id="IPR011990">
    <property type="entry name" value="TPR-like_helical_dom_sf"/>
</dbReference>
<evidence type="ECO:0008006" key="6">
    <source>
        <dbReference type="Google" id="ProtNLM"/>
    </source>
</evidence>
<evidence type="ECO:0000256" key="2">
    <source>
        <dbReference type="ARBA" id="ARBA00022737"/>
    </source>
</evidence>
<dbReference type="AlphaFoldDB" id="A0A565C057"/>
<dbReference type="EMBL" id="CABITT030000006">
    <property type="protein sequence ID" value="VVB06971.1"/>
    <property type="molecule type" value="Genomic_DNA"/>
</dbReference>
<feature type="repeat" description="PPR" evidence="3">
    <location>
        <begin position="9"/>
        <end position="43"/>
    </location>
</feature>
<accession>A0A565C057</accession>
<keyword evidence="5" id="KW-1185">Reference proteome</keyword>
<dbReference type="Proteomes" id="UP000489600">
    <property type="component" value="Unassembled WGS sequence"/>
</dbReference>
<gene>
    <name evidence="4" type="ORF">ANE_LOCUS17415</name>
</gene>
<evidence type="ECO:0000256" key="3">
    <source>
        <dbReference type="PROSITE-ProRule" id="PRU00708"/>
    </source>
</evidence>
<comment type="caution">
    <text evidence="4">The sequence shown here is derived from an EMBL/GenBank/DDBJ whole genome shotgun (WGS) entry which is preliminary data.</text>
</comment>
<evidence type="ECO:0000256" key="1">
    <source>
        <dbReference type="ARBA" id="ARBA00007626"/>
    </source>
</evidence>
<dbReference type="InterPro" id="IPR002885">
    <property type="entry name" value="PPR_rpt"/>
</dbReference>
<evidence type="ECO:0000313" key="4">
    <source>
        <dbReference type="EMBL" id="VVB06971.1"/>
    </source>
</evidence>
<dbReference type="GO" id="GO:0003729">
    <property type="term" value="F:mRNA binding"/>
    <property type="evidence" value="ECO:0007669"/>
    <property type="project" value="UniProtKB-ARBA"/>
</dbReference>
<name>A0A565C057_9BRAS</name>